<dbReference type="InterPro" id="IPR046373">
    <property type="entry name" value="Acyl-CoA_Oxase/DH_mid-dom_sf"/>
</dbReference>
<evidence type="ECO:0000256" key="1">
    <source>
        <dbReference type="ARBA" id="ARBA00001974"/>
    </source>
</evidence>
<keyword evidence="3 10" id="KW-0285">Flavoprotein</keyword>
<comment type="caution">
    <text evidence="15">The sequence shown here is derived from an EMBL/GenBank/DDBJ whole genome shotgun (WGS) entry which is preliminary data.</text>
</comment>
<name>A0A2W2ASA5_9HYPH</name>
<organism evidence="15 16">
    <name type="scientific">Aestuariivirga litoralis</name>
    <dbReference type="NCBI Taxonomy" id="2650924"/>
    <lineage>
        <taxon>Bacteria</taxon>
        <taxon>Pseudomonadati</taxon>
        <taxon>Pseudomonadota</taxon>
        <taxon>Alphaproteobacteria</taxon>
        <taxon>Hyphomicrobiales</taxon>
        <taxon>Aestuariivirgaceae</taxon>
        <taxon>Aestuariivirga</taxon>
    </lineage>
</organism>
<evidence type="ECO:0000256" key="9">
    <source>
        <dbReference type="ARBA" id="ARBA00069043"/>
    </source>
</evidence>
<feature type="domain" description="Acyl-CoA dehydrogenase/oxidase N-terminal" evidence="13">
    <location>
        <begin position="41"/>
        <end position="157"/>
    </location>
</feature>
<comment type="catalytic activity">
    <reaction evidence="6">
        <text>3-(methylsulfanyl)propanoyl-CoA + oxidized [electron-transfer flavoprotein] + H(+) = 3-(methylsulfanyl)acryloyl-CoA + reduced [electron-transfer flavoprotein]</text>
        <dbReference type="Rhea" id="RHEA:52612"/>
        <dbReference type="Rhea" id="RHEA-COMP:10685"/>
        <dbReference type="Rhea" id="RHEA-COMP:10686"/>
        <dbReference type="ChEBI" id="CHEBI:15378"/>
        <dbReference type="ChEBI" id="CHEBI:57692"/>
        <dbReference type="ChEBI" id="CHEBI:58307"/>
        <dbReference type="ChEBI" id="CHEBI:82815"/>
        <dbReference type="ChEBI" id="CHEBI:84994"/>
        <dbReference type="EC" id="1.3.99.41"/>
    </reaction>
    <physiologicalReaction direction="left-to-right" evidence="6">
        <dbReference type="Rhea" id="RHEA:52613"/>
    </physiologicalReaction>
</comment>
<evidence type="ECO:0000259" key="13">
    <source>
        <dbReference type="Pfam" id="PF02771"/>
    </source>
</evidence>
<proteinExistence type="inferred from homology"/>
<dbReference type="RefSeq" id="WP_111198748.1">
    <property type="nucleotide sequence ID" value="NZ_QKVK01000005.1"/>
</dbReference>
<dbReference type="SUPFAM" id="SSF47203">
    <property type="entry name" value="Acyl-CoA dehydrogenase C-terminal domain-like"/>
    <property type="match status" value="1"/>
</dbReference>
<dbReference type="EC" id="1.3.99.41" evidence="8"/>
<evidence type="ECO:0000256" key="5">
    <source>
        <dbReference type="ARBA" id="ARBA00023002"/>
    </source>
</evidence>
<keyword evidence="4 10" id="KW-0274">FAD</keyword>
<dbReference type="Pfam" id="PF00441">
    <property type="entry name" value="Acyl-CoA_dh_1"/>
    <property type="match status" value="1"/>
</dbReference>
<evidence type="ECO:0000256" key="3">
    <source>
        <dbReference type="ARBA" id="ARBA00022630"/>
    </source>
</evidence>
<dbReference type="Gene3D" id="2.40.110.10">
    <property type="entry name" value="Butyryl-CoA Dehydrogenase, subunit A, domain 2"/>
    <property type="match status" value="1"/>
</dbReference>
<feature type="domain" description="Acyl-CoA dehydrogenase/oxidase C-terminal" evidence="11">
    <location>
        <begin position="281"/>
        <end position="450"/>
    </location>
</feature>
<dbReference type="Gene3D" id="1.20.140.10">
    <property type="entry name" value="Butyryl-CoA Dehydrogenase, subunit A, domain 3"/>
    <property type="match status" value="1"/>
</dbReference>
<dbReference type="PANTHER" id="PTHR42803">
    <property type="entry name" value="ACYL-COA DEHYDROGENASE"/>
    <property type="match status" value="1"/>
</dbReference>
<comment type="cofactor">
    <cofactor evidence="1 10">
        <name>FAD</name>
        <dbReference type="ChEBI" id="CHEBI:57692"/>
    </cofactor>
</comment>
<dbReference type="FunFam" id="2.40.110.10:FF:000031">
    <property type="entry name" value="Acyl-CoA dehydrogenase, putative"/>
    <property type="match status" value="1"/>
</dbReference>
<dbReference type="InterPro" id="IPR009075">
    <property type="entry name" value="AcylCo_DH/oxidase_C"/>
</dbReference>
<keyword evidence="16" id="KW-1185">Reference proteome</keyword>
<protein>
    <recommendedName>
        <fullName evidence="9">3-methylmercaptopropionyl-CoA dehydrogenase</fullName>
        <ecNumber evidence="8">1.3.99.41</ecNumber>
    </recommendedName>
</protein>
<dbReference type="InterPro" id="IPR013786">
    <property type="entry name" value="AcylCoA_DH/ox_N"/>
</dbReference>
<dbReference type="InterPro" id="IPR025878">
    <property type="entry name" value="Acyl-CoA_dh-like_C_dom"/>
</dbReference>
<evidence type="ECO:0000256" key="10">
    <source>
        <dbReference type="RuleBase" id="RU362125"/>
    </source>
</evidence>
<dbReference type="Gene3D" id="1.10.540.10">
    <property type="entry name" value="Acyl-CoA dehydrogenase/oxidase, N-terminal domain"/>
    <property type="match status" value="1"/>
</dbReference>
<feature type="domain" description="Acyl-CoA oxidase/dehydrogenase middle" evidence="12">
    <location>
        <begin position="161"/>
        <end position="270"/>
    </location>
</feature>
<comment type="similarity">
    <text evidence="2 10">Belongs to the acyl-CoA dehydrogenase family.</text>
</comment>
<dbReference type="Pfam" id="PF02771">
    <property type="entry name" value="Acyl-CoA_dh_N"/>
    <property type="match status" value="1"/>
</dbReference>
<dbReference type="GO" id="GO:0016627">
    <property type="term" value="F:oxidoreductase activity, acting on the CH-CH group of donors"/>
    <property type="evidence" value="ECO:0007669"/>
    <property type="project" value="InterPro"/>
</dbReference>
<reference evidence="16" key="1">
    <citation type="submission" date="2018-06" db="EMBL/GenBank/DDBJ databases">
        <title>Aestuariibacter litoralis strain KCTC 52945T.</title>
        <authorList>
            <person name="Li X."/>
            <person name="Salam N."/>
            <person name="Li J.-L."/>
            <person name="Chen Y.-M."/>
            <person name="Yang Z.-W."/>
            <person name="Zhang L.-Y."/>
            <person name="Han M.-X."/>
            <person name="Xiao M."/>
            <person name="Li W.-J."/>
        </authorList>
    </citation>
    <scope>NUCLEOTIDE SEQUENCE [LARGE SCALE GENOMIC DNA]</scope>
    <source>
        <strain evidence="16">KCTC 52945</strain>
    </source>
</reference>
<keyword evidence="5 10" id="KW-0560">Oxidoreductase</keyword>
<dbReference type="PANTHER" id="PTHR42803:SF1">
    <property type="entry name" value="BROAD-SPECIFICITY LINEAR ACYL-COA DEHYDROGENASE FADE5"/>
    <property type="match status" value="1"/>
</dbReference>
<evidence type="ECO:0000256" key="6">
    <source>
        <dbReference type="ARBA" id="ARBA00051388"/>
    </source>
</evidence>
<dbReference type="Proteomes" id="UP000248795">
    <property type="component" value="Unassembled WGS sequence"/>
</dbReference>
<comment type="function">
    <text evidence="7">Involved in the assimilation of dimethylsulphoniopropionate (DMSP), an important compound in the fixation of carbon in marine phytoplankton, by mediating the conversion of 3-(methylthio)propanoyl-CoA (MMPA-CoA) to 3-(methylthio)acryloyl-CoA (MTA-CoA).</text>
</comment>
<dbReference type="InterPro" id="IPR009100">
    <property type="entry name" value="AcylCoA_DH/oxidase_NM_dom_sf"/>
</dbReference>
<sequence>MPVFAPPIADHLFTLYELLDFESHAQLPGFEHCTRDVIAAVLEQSARFSSEVLYPLHRTADEEGVHFDNGTVTTPKGFRQAYAQLVEGGWPALTASPEHGGQGMPHMVNFLFEEMLNGANLSFGLFPGLTRGAYVALAQHGSAEQKALYAPKLASGEWAGSMCLTEAHCGTDLGLLKTQAMPKGDGSYALTGTKIFISAGEHDLTENIIYLVLARLPDAPKGTKGISLFVVPKFLVDAAGALGARNAVSCGSVEHKMGIHGCPTCVMNFDGATGWLMGEANQGLKAMFAMMNTERIAVGIHGLAIAEASYQNAVAYARERLQGRAPSGARDAAKPADPIIVHPDVRRMLMTQRALTEGCRMLALWTAQALDVSERHGDAEVRAKADAMVQLMTPVVKAFLTDCGVEVANLGVQVLGGHGFIRANGQEQYLRDVRITPIYEGTNGVQAMDLLGRKVLHLDLFHHFAVPVQGFVERHEGDEALAEFVEPLAASFDLLEDSTRMIRERAGLHPEETGAAAVDYMRLFALTAVAYLFARAAEVSLPKSNDAFHRAKLATARFYMQRVLPDSAALHAKILAGAGPVMAMDEAMF</sequence>
<dbReference type="InterPro" id="IPR036250">
    <property type="entry name" value="AcylCo_DH-like_C"/>
</dbReference>
<evidence type="ECO:0000256" key="4">
    <source>
        <dbReference type="ARBA" id="ARBA00022827"/>
    </source>
</evidence>
<evidence type="ECO:0000256" key="8">
    <source>
        <dbReference type="ARBA" id="ARBA00066694"/>
    </source>
</evidence>
<evidence type="ECO:0000256" key="7">
    <source>
        <dbReference type="ARBA" id="ARBA00058683"/>
    </source>
</evidence>
<dbReference type="InterPro" id="IPR006091">
    <property type="entry name" value="Acyl-CoA_Oxase/DH_mid-dom"/>
</dbReference>
<dbReference type="SUPFAM" id="SSF56645">
    <property type="entry name" value="Acyl-CoA dehydrogenase NM domain-like"/>
    <property type="match status" value="1"/>
</dbReference>
<evidence type="ECO:0000259" key="11">
    <source>
        <dbReference type="Pfam" id="PF00441"/>
    </source>
</evidence>
<dbReference type="AlphaFoldDB" id="A0A2W2ASA5"/>
<gene>
    <name evidence="15" type="ORF">DK847_11940</name>
</gene>
<evidence type="ECO:0000313" key="16">
    <source>
        <dbReference type="Proteomes" id="UP000248795"/>
    </source>
</evidence>
<evidence type="ECO:0000256" key="2">
    <source>
        <dbReference type="ARBA" id="ARBA00009347"/>
    </source>
</evidence>
<dbReference type="Pfam" id="PF12806">
    <property type="entry name" value="Acyl-CoA_dh_C"/>
    <property type="match status" value="1"/>
</dbReference>
<feature type="domain" description="Acetyl-CoA dehydrogenase-like C-terminal" evidence="14">
    <location>
        <begin position="467"/>
        <end position="585"/>
    </location>
</feature>
<dbReference type="InterPro" id="IPR052166">
    <property type="entry name" value="Diverse_Acyl-CoA_DH"/>
</dbReference>
<dbReference type="EMBL" id="QKVK01000005">
    <property type="protein sequence ID" value="PZF76512.1"/>
    <property type="molecule type" value="Genomic_DNA"/>
</dbReference>
<evidence type="ECO:0000259" key="14">
    <source>
        <dbReference type="Pfam" id="PF12806"/>
    </source>
</evidence>
<dbReference type="Pfam" id="PF02770">
    <property type="entry name" value="Acyl-CoA_dh_M"/>
    <property type="match status" value="1"/>
</dbReference>
<evidence type="ECO:0000313" key="15">
    <source>
        <dbReference type="EMBL" id="PZF76512.1"/>
    </source>
</evidence>
<evidence type="ECO:0000259" key="12">
    <source>
        <dbReference type="Pfam" id="PF02770"/>
    </source>
</evidence>
<dbReference type="InterPro" id="IPR037069">
    <property type="entry name" value="AcylCoA_DH/ox_N_sf"/>
</dbReference>
<accession>A0A2W2ASA5</accession>
<dbReference type="GO" id="GO:0050660">
    <property type="term" value="F:flavin adenine dinucleotide binding"/>
    <property type="evidence" value="ECO:0007669"/>
    <property type="project" value="InterPro"/>
</dbReference>